<feature type="non-terminal residue" evidence="1">
    <location>
        <position position="1"/>
    </location>
</feature>
<reference evidence="1" key="1">
    <citation type="submission" date="2021-06" db="EMBL/GenBank/DDBJ databases">
        <authorList>
            <person name="Kallberg Y."/>
            <person name="Tangrot J."/>
            <person name="Rosling A."/>
        </authorList>
    </citation>
    <scope>NUCLEOTIDE SEQUENCE</scope>
    <source>
        <strain evidence="1">CL356</strain>
    </source>
</reference>
<keyword evidence="2" id="KW-1185">Reference proteome</keyword>
<organism evidence="1 2">
    <name type="scientific">Acaulospora colombiana</name>
    <dbReference type="NCBI Taxonomy" id="27376"/>
    <lineage>
        <taxon>Eukaryota</taxon>
        <taxon>Fungi</taxon>
        <taxon>Fungi incertae sedis</taxon>
        <taxon>Mucoromycota</taxon>
        <taxon>Glomeromycotina</taxon>
        <taxon>Glomeromycetes</taxon>
        <taxon>Diversisporales</taxon>
        <taxon>Acaulosporaceae</taxon>
        <taxon>Acaulospora</taxon>
    </lineage>
</organism>
<dbReference type="Proteomes" id="UP000789525">
    <property type="component" value="Unassembled WGS sequence"/>
</dbReference>
<accession>A0ACA9QH11</accession>
<comment type="caution">
    <text evidence="1">The sequence shown here is derived from an EMBL/GenBank/DDBJ whole genome shotgun (WGS) entry which is preliminary data.</text>
</comment>
<gene>
    <name evidence="1" type="ORF">ACOLOM_LOCUS12763</name>
</gene>
<proteinExistence type="predicted"/>
<sequence length="158" mass="17955">DEPPLENFYPQNPPWAQGDCQRGVSQENYNHQSLSLGLGRGHREYEVYQCHFKELTSLRAPCTQGAKYIRTNTTNTCLIYIGGMWEEINDFQPPATTTNWVASGHQTSNQICLMPGREPRLSDSVRRSEGAAKWVEYWLWPNIEAWANAVAPSPTLGR</sequence>
<feature type="non-terminal residue" evidence="1">
    <location>
        <position position="158"/>
    </location>
</feature>
<dbReference type="EMBL" id="CAJVPT010053888">
    <property type="protein sequence ID" value="CAG8752359.1"/>
    <property type="molecule type" value="Genomic_DNA"/>
</dbReference>
<evidence type="ECO:0000313" key="2">
    <source>
        <dbReference type="Proteomes" id="UP000789525"/>
    </source>
</evidence>
<name>A0ACA9QH11_9GLOM</name>
<protein>
    <submittedName>
        <fullName evidence="1">17555_t:CDS:1</fullName>
    </submittedName>
</protein>
<evidence type="ECO:0000313" key="1">
    <source>
        <dbReference type="EMBL" id="CAG8752359.1"/>
    </source>
</evidence>